<keyword evidence="2" id="KW-1185">Reference proteome</keyword>
<evidence type="ECO:0000313" key="1">
    <source>
        <dbReference type="EMBL" id="KIN05132.1"/>
    </source>
</evidence>
<accession>A0A0C3HSC9</accession>
<dbReference type="HOGENOM" id="CLU_3129827_0_0_1"/>
<proteinExistence type="predicted"/>
<dbReference type="EMBL" id="KN832872">
    <property type="protein sequence ID" value="KIN05132.1"/>
    <property type="molecule type" value="Genomic_DNA"/>
</dbReference>
<feature type="non-terminal residue" evidence="1">
    <location>
        <position position="50"/>
    </location>
</feature>
<reference evidence="1 2" key="1">
    <citation type="submission" date="2014-04" db="EMBL/GenBank/DDBJ databases">
        <authorList>
            <consortium name="DOE Joint Genome Institute"/>
            <person name="Kuo A."/>
            <person name="Martino E."/>
            <person name="Perotto S."/>
            <person name="Kohler A."/>
            <person name="Nagy L.G."/>
            <person name="Floudas D."/>
            <person name="Copeland A."/>
            <person name="Barry K.W."/>
            <person name="Cichocki N."/>
            <person name="Veneault-Fourrey C."/>
            <person name="LaButti K."/>
            <person name="Lindquist E.A."/>
            <person name="Lipzen A."/>
            <person name="Lundell T."/>
            <person name="Morin E."/>
            <person name="Murat C."/>
            <person name="Sun H."/>
            <person name="Tunlid A."/>
            <person name="Henrissat B."/>
            <person name="Grigoriev I.V."/>
            <person name="Hibbett D.S."/>
            <person name="Martin F."/>
            <person name="Nordberg H.P."/>
            <person name="Cantor M.N."/>
            <person name="Hua S.X."/>
        </authorList>
    </citation>
    <scope>NUCLEOTIDE SEQUENCE [LARGE SCALE GENOMIC DNA]</scope>
    <source>
        <strain evidence="1 2">Zn</strain>
    </source>
</reference>
<reference evidence="2" key="2">
    <citation type="submission" date="2015-01" db="EMBL/GenBank/DDBJ databases">
        <title>Evolutionary Origins and Diversification of the Mycorrhizal Mutualists.</title>
        <authorList>
            <consortium name="DOE Joint Genome Institute"/>
            <consortium name="Mycorrhizal Genomics Consortium"/>
            <person name="Kohler A."/>
            <person name="Kuo A."/>
            <person name="Nagy L.G."/>
            <person name="Floudas D."/>
            <person name="Copeland A."/>
            <person name="Barry K.W."/>
            <person name="Cichocki N."/>
            <person name="Veneault-Fourrey C."/>
            <person name="LaButti K."/>
            <person name="Lindquist E.A."/>
            <person name="Lipzen A."/>
            <person name="Lundell T."/>
            <person name="Morin E."/>
            <person name="Murat C."/>
            <person name="Riley R."/>
            <person name="Ohm R."/>
            <person name="Sun H."/>
            <person name="Tunlid A."/>
            <person name="Henrissat B."/>
            <person name="Grigoriev I.V."/>
            <person name="Hibbett D.S."/>
            <person name="Martin F."/>
        </authorList>
    </citation>
    <scope>NUCLEOTIDE SEQUENCE [LARGE SCALE GENOMIC DNA]</scope>
    <source>
        <strain evidence="2">Zn</strain>
    </source>
</reference>
<organism evidence="1 2">
    <name type="scientific">Oidiodendron maius (strain Zn)</name>
    <dbReference type="NCBI Taxonomy" id="913774"/>
    <lineage>
        <taxon>Eukaryota</taxon>
        <taxon>Fungi</taxon>
        <taxon>Dikarya</taxon>
        <taxon>Ascomycota</taxon>
        <taxon>Pezizomycotina</taxon>
        <taxon>Leotiomycetes</taxon>
        <taxon>Leotiomycetes incertae sedis</taxon>
        <taxon>Myxotrichaceae</taxon>
        <taxon>Oidiodendron</taxon>
    </lineage>
</organism>
<dbReference type="OrthoDB" id="3443855at2759"/>
<evidence type="ECO:0000313" key="2">
    <source>
        <dbReference type="Proteomes" id="UP000054321"/>
    </source>
</evidence>
<dbReference type="Proteomes" id="UP000054321">
    <property type="component" value="Unassembled WGS sequence"/>
</dbReference>
<feature type="non-terminal residue" evidence="1">
    <location>
        <position position="1"/>
    </location>
</feature>
<sequence length="50" mass="5766">LSPEEQIRQDRWASQQLRLASVCPLGFDWLRYESGYRCAGGSHFVSHKSL</sequence>
<protein>
    <submittedName>
        <fullName evidence="1">Uncharacterized protein</fullName>
    </submittedName>
</protein>
<dbReference type="AlphaFoldDB" id="A0A0C3HSC9"/>
<name>A0A0C3HSC9_OIDMZ</name>
<dbReference type="InParanoid" id="A0A0C3HSC9"/>
<gene>
    <name evidence="1" type="ORF">OIDMADRAFT_95474</name>
</gene>